<organism evidence="1">
    <name type="scientific">Streptomyces alkaliphilus</name>
    <dbReference type="NCBI Taxonomy" id="1472722"/>
    <lineage>
        <taxon>Bacteria</taxon>
        <taxon>Bacillati</taxon>
        <taxon>Actinomycetota</taxon>
        <taxon>Actinomycetes</taxon>
        <taxon>Kitasatosporales</taxon>
        <taxon>Streptomycetaceae</taxon>
        <taxon>Streptomyces</taxon>
    </lineage>
</organism>
<sequence>MERLLYAKGHIDALQGVQDARERHRHASAALGELRGVLRYTREELPVASAALREALGPLDLRDRILLWRIERSLRRVEAAIGATVDHLRGFHAGESPETGNTRMDTISGRPLRRLCAVVPRTGGPAFPRP</sequence>
<comment type="caution">
    <text evidence="1">The sequence shown here is derived from an EMBL/GenBank/DDBJ whole genome shotgun (WGS) entry which is preliminary data.</text>
</comment>
<proteinExistence type="predicted"/>
<dbReference type="AlphaFoldDB" id="A0A646IA18"/>
<dbReference type="RefSeq" id="WP_153426958.1">
    <property type="nucleotide sequence ID" value="NZ_VJYJ02000263.1"/>
</dbReference>
<dbReference type="OrthoDB" id="9801421at2"/>
<reference evidence="1" key="1">
    <citation type="submission" date="2019-10" db="EMBL/GenBank/DDBJ databases">
        <title>Streptomyces sp. nov., a novel actinobacterium isolated from alkaline environment.</title>
        <authorList>
            <person name="Golinska P."/>
        </authorList>
    </citation>
    <scope>NUCLEOTIDE SEQUENCE</scope>
    <source>
        <strain evidence="1">IF17</strain>
    </source>
</reference>
<name>A0A646IA18_9ACTN</name>
<gene>
    <name evidence="1" type="ORF">FNX48_011525</name>
</gene>
<accession>A0A646IA18</accession>
<dbReference type="EMBL" id="VJYJ02000263">
    <property type="protein sequence ID" value="MQS07778.1"/>
    <property type="molecule type" value="Genomic_DNA"/>
</dbReference>
<protein>
    <submittedName>
        <fullName evidence="1">Uncharacterized protein</fullName>
    </submittedName>
</protein>
<dbReference type="Proteomes" id="UP000315516">
    <property type="component" value="Unassembled WGS sequence"/>
</dbReference>
<evidence type="ECO:0000313" key="1">
    <source>
        <dbReference type="EMBL" id="MQS07778.1"/>
    </source>
</evidence>